<keyword evidence="3 7" id="KW-0067">ATP-binding</keyword>
<feature type="domain" description="ABC transporter" evidence="6">
    <location>
        <begin position="1"/>
        <end position="225"/>
    </location>
</feature>
<organism evidence="7 8">
    <name type="scientific">Roseibium limicola</name>
    <dbReference type="NCBI Taxonomy" id="2816037"/>
    <lineage>
        <taxon>Bacteria</taxon>
        <taxon>Pseudomonadati</taxon>
        <taxon>Pseudomonadota</taxon>
        <taxon>Alphaproteobacteria</taxon>
        <taxon>Hyphomicrobiales</taxon>
        <taxon>Stappiaceae</taxon>
        <taxon>Roseibium</taxon>
    </lineage>
</organism>
<dbReference type="Pfam" id="PF00005">
    <property type="entry name" value="ABC_tran"/>
    <property type="match status" value="1"/>
</dbReference>
<dbReference type="InterPro" id="IPR027417">
    <property type="entry name" value="P-loop_NTPase"/>
</dbReference>
<reference evidence="7" key="1">
    <citation type="submission" date="2021-03" db="EMBL/GenBank/DDBJ databases">
        <title>Roseibium sp. CAU 1637 isolated from Incheon.</title>
        <authorList>
            <person name="Kim W."/>
        </authorList>
    </citation>
    <scope>NUCLEOTIDE SEQUENCE</scope>
    <source>
        <strain evidence="7">CAU 1637</strain>
    </source>
</reference>
<accession>A0A939J8B3</accession>
<dbReference type="GO" id="GO:0005524">
    <property type="term" value="F:ATP binding"/>
    <property type="evidence" value="ECO:0007669"/>
    <property type="project" value="UniProtKB-KW"/>
</dbReference>
<dbReference type="AlphaFoldDB" id="A0A939J8B3"/>
<dbReference type="PROSITE" id="PS50893">
    <property type="entry name" value="ABC_TRANSPORTER_2"/>
    <property type="match status" value="1"/>
</dbReference>
<evidence type="ECO:0000313" key="7">
    <source>
        <dbReference type="EMBL" id="MBO0344694.1"/>
    </source>
</evidence>
<dbReference type="EMBL" id="JAFLNF010000002">
    <property type="protein sequence ID" value="MBO0344694.1"/>
    <property type="molecule type" value="Genomic_DNA"/>
</dbReference>
<keyword evidence="8" id="KW-1185">Reference proteome</keyword>
<dbReference type="InterPro" id="IPR003439">
    <property type="entry name" value="ABC_transporter-like_ATP-bd"/>
</dbReference>
<evidence type="ECO:0000313" key="8">
    <source>
        <dbReference type="Proteomes" id="UP000664779"/>
    </source>
</evidence>
<sequence length="244" mass="26524">MEKLSAAYGQTTILENVSTDTLMGGQLVALLGPNAAGKSTLFRRILGHLKGAGTVHLEGHSKDRPICHMPQDTGVSAALSVYEAVLLSRMQGRSLRVADEDLAQVENTLQYIGISALAQRNIADLSGGQRQLVSAAQAIVQEPEILLLDEPTSALDLHRQIDLLRILRNLADEHKILIILAMHDLGHALRFTDQAIVLNKGTVAAAGLTNEILKPQLLRDVYQVEARIEPCQRGRLQIIIDDVA</sequence>
<evidence type="ECO:0000256" key="3">
    <source>
        <dbReference type="ARBA" id="ARBA00022840"/>
    </source>
</evidence>
<evidence type="ECO:0000256" key="4">
    <source>
        <dbReference type="ARBA" id="ARBA00022967"/>
    </source>
</evidence>
<evidence type="ECO:0000256" key="1">
    <source>
        <dbReference type="ARBA" id="ARBA00022448"/>
    </source>
</evidence>
<evidence type="ECO:0000256" key="2">
    <source>
        <dbReference type="ARBA" id="ARBA00022741"/>
    </source>
</evidence>
<dbReference type="Gene3D" id="3.40.50.300">
    <property type="entry name" value="P-loop containing nucleotide triphosphate hydrolases"/>
    <property type="match status" value="1"/>
</dbReference>
<dbReference type="SUPFAM" id="SSF52540">
    <property type="entry name" value="P-loop containing nucleoside triphosphate hydrolases"/>
    <property type="match status" value="1"/>
</dbReference>
<gene>
    <name evidence="7" type="ORF">J0X15_05645</name>
</gene>
<protein>
    <submittedName>
        <fullName evidence="7">ABC transporter ATP-binding protein</fullName>
    </submittedName>
</protein>
<dbReference type="InterPro" id="IPR003593">
    <property type="entry name" value="AAA+_ATPase"/>
</dbReference>
<dbReference type="SMART" id="SM00382">
    <property type="entry name" value="AAA"/>
    <property type="match status" value="1"/>
</dbReference>
<comment type="function">
    <text evidence="5">Part of the ABC transporter complex HmuTUV involved in hemin import. Responsible for energy coupling to the transport system.</text>
</comment>
<dbReference type="Proteomes" id="UP000664779">
    <property type="component" value="Unassembled WGS sequence"/>
</dbReference>
<keyword evidence="4" id="KW-1278">Translocase</keyword>
<evidence type="ECO:0000256" key="5">
    <source>
        <dbReference type="ARBA" id="ARBA00037066"/>
    </source>
</evidence>
<name>A0A939J8B3_9HYPH</name>
<dbReference type="CDD" id="cd03214">
    <property type="entry name" value="ABC_Iron-Siderophores_B12_Hemin"/>
    <property type="match status" value="1"/>
</dbReference>
<dbReference type="PANTHER" id="PTHR42794:SF1">
    <property type="entry name" value="HEMIN IMPORT ATP-BINDING PROTEIN HMUV"/>
    <property type="match status" value="1"/>
</dbReference>
<keyword evidence="2" id="KW-0547">Nucleotide-binding</keyword>
<keyword evidence="1" id="KW-0813">Transport</keyword>
<dbReference type="PANTHER" id="PTHR42794">
    <property type="entry name" value="HEMIN IMPORT ATP-BINDING PROTEIN HMUV"/>
    <property type="match status" value="1"/>
</dbReference>
<proteinExistence type="predicted"/>
<comment type="caution">
    <text evidence="7">The sequence shown here is derived from an EMBL/GenBank/DDBJ whole genome shotgun (WGS) entry which is preliminary data.</text>
</comment>
<evidence type="ECO:0000259" key="6">
    <source>
        <dbReference type="PROSITE" id="PS50893"/>
    </source>
</evidence>
<dbReference type="GO" id="GO:0016887">
    <property type="term" value="F:ATP hydrolysis activity"/>
    <property type="evidence" value="ECO:0007669"/>
    <property type="project" value="InterPro"/>
</dbReference>